<dbReference type="EMBL" id="QSIQ01000007">
    <property type="protein sequence ID" value="RHD04266.1"/>
    <property type="molecule type" value="Genomic_DNA"/>
</dbReference>
<evidence type="ECO:0000313" key="2">
    <source>
        <dbReference type="EMBL" id="CUN08389.1"/>
    </source>
</evidence>
<reference evidence="2 4" key="1">
    <citation type="submission" date="2015-09" db="EMBL/GenBank/DDBJ databases">
        <authorList>
            <consortium name="Pathogen Informatics"/>
        </authorList>
    </citation>
    <scope>NUCLEOTIDE SEQUENCE [LARGE SCALE GENOMIC DNA]</scope>
    <source>
        <strain evidence="2 4">2789STDY5608887</strain>
    </source>
</reference>
<dbReference type="CDD" id="cd00761">
    <property type="entry name" value="Glyco_tranf_GTA_type"/>
    <property type="match status" value="1"/>
</dbReference>
<reference evidence="3 5" key="2">
    <citation type="submission" date="2018-08" db="EMBL/GenBank/DDBJ databases">
        <title>A genome reference for cultivated species of the human gut microbiota.</title>
        <authorList>
            <person name="Zou Y."/>
            <person name="Xue W."/>
            <person name="Luo G."/>
        </authorList>
    </citation>
    <scope>NUCLEOTIDE SEQUENCE [LARGE SCALE GENOMIC DNA]</scope>
    <source>
        <strain evidence="3 5">AM32-8LB</strain>
    </source>
</reference>
<dbReference type="GO" id="GO:0016740">
    <property type="term" value="F:transferase activity"/>
    <property type="evidence" value="ECO:0007669"/>
    <property type="project" value="UniProtKB-KW"/>
</dbReference>
<dbReference type="AlphaFoldDB" id="A0A173U109"/>
<dbReference type="InterPro" id="IPR001173">
    <property type="entry name" value="Glyco_trans_2-like"/>
</dbReference>
<dbReference type="PANTHER" id="PTHR43685">
    <property type="entry name" value="GLYCOSYLTRANSFERASE"/>
    <property type="match status" value="1"/>
</dbReference>
<dbReference type="InterPro" id="IPR050834">
    <property type="entry name" value="Glycosyltransf_2"/>
</dbReference>
<feature type="domain" description="Glycosyltransferase 2-like" evidence="1">
    <location>
        <begin position="32"/>
        <end position="160"/>
    </location>
</feature>
<dbReference type="EMBL" id="CYXX01000012">
    <property type="protein sequence ID" value="CUN08389.1"/>
    <property type="molecule type" value="Genomic_DNA"/>
</dbReference>
<sequence>MKSIEEFSFADEPGKIQTKANIKQTIERPRISIVTPFYNAERNFEQTYHCVINQSMQEFEWVIVDDGSSRPGVIALLEEYSEKDARIHVIRQKNQGQSVAKNNGIRNSKADVIAFLDADDLIEPFYLETLYKALQEHPDASWSYTDLVGFEGQKYIWCKPFSAGRMTFNNTLVNAALFRKKDLEEIDCFPEKWKHYDEDWALYLKLLEAGKHPVHVPVIGFWYRRSDTGMKQTVRKNEKLRKQSDNYIAEIAKKIDIHIKGEEYKGELPQEAVKTTFSSKENLLAGILSTRLGVEIVSKMYQH</sequence>
<dbReference type="PANTHER" id="PTHR43685:SF2">
    <property type="entry name" value="GLYCOSYLTRANSFERASE 2-LIKE DOMAIN-CONTAINING PROTEIN"/>
    <property type="match status" value="1"/>
</dbReference>
<dbReference type="SUPFAM" id="SSF53448">
    <property type="entry name" value="Nucleotide-diphospho-sugar transferases"/>
    <property type="match status" value="1"/>
</dbReference>
<name>A0A173U109_9FIRM</name>
<evidence type="ECO:0000313" key="3">
    <source>
        <dbReference type="EMBL" id="RHD04266.1"/>
    </source>
</evidence>
<evidence type="ECO:0000313" key="4">
    <source>
        <dbReference type="Proteomes" id="UP000095453"/>
    </source>
</evidence>
<dbReference type="InterPro" id="IPR029044">
    <property type="entry name" value="Nucleotide-diphossugar_trans"/>
</dbReference>
<proteinExistence type="predicted"/>
<dbReference type="Pfam" id="PF00535">
    <property type="entry name" value="Glycos_transf_2"/>
    <property type="match status" value="1"/>
</dbReference>
<organism evidence="2 4">
    <name type="scientific">Roseburia inulinivorans</name>
    <dbReference type="NCBI Taxonomy" id="360807"/>
    <lineage>
        <taxon>Bacteria</taxon>
        <taxon>Bacillati</taxon>
        <taxon>Bacillota</taxon>
        <taxon>Clostridia</taxon>
        <taxon>Lachnospirales</taxon>
        <taxon>Lachnospiraceae</taxon>
        <taxon>Roseburia</taxon>
    </lineage>
</organism>
<keyword evidence="3" id="KW-0808">Transferase</keyword>
<dbReference type="Proteomes" id="UP000095453">
    <property type="component" value="Unassembled WGS sequence"/>
</dbReference>
<dbReference type="Gene3D" id="3.90.550.10">
    <property type="entry name" value="Spore Coat Polysaccharide Biosynthesis Protein SpsA, Chain A"/>
    <property type="match status" value="1"/>
</dbReference>
<evidence type="ECO:0000259" key="1">
    <source>
        <dbReference type="Pfam" id="PF00535"/>
    </source>
</evidence>
<dbReference type="Proteomes" id="UP000266391">
    <property type="component" value="Unassembled WGS sequence"/>
</dbReference>
<dbReference type="RefSeq" id="WP_055169213.1">
    <property type="nucleotide sequence ID" value="NZ_CYXX01000012.1"/>
</dbReference>
<accession>A0A173U109</accession>
<protein>
    <submittedName>
        <fullName evidence="2">Chondroitin polymerase</fullName>
    </submittedName>
    <submittedName>
        <fullName evidence="3">Glycosyltransferase family 2 protein</fullName>
    </submittedName>
</protein>
<gene>
    <name evidence="2" type="primary">kfoC_3</name>
    <name evidence="3" type="ORF">DW813_06180</name>
    <name evidence="2" type="ORF">ERS852444_01802</name>
</gene>
<evidence type="ECO:0000313" key="5">
    <source>
        <dbReference type="Proteomes" id="UP000266391"/>
    </source>
</evidence>